<dbReference type="Gene3D" id="1.10.357.10">
    <property type="entry name" value="Tetracycline Repressor, domain 2"/>
    <property type="match status" value="1"/>
</dbReference>
<sequence length="288" mass="33539">MKEKEKAIIEAAIKLYATKGFASTSIQEIVTESGISKGAFYLYFKSKDALLIAILEYYFDHIQKQLEVYEHENLPPREKFARQLTALFNTMLEHKEFIIMQSREQAIPLNEEVKELMLRKYYEAQRFYQESLKAIYGEAVEKHLWDLALMLEGFFNSYMRVLLFIQEGFDIRELVEYILRRIESIVEGLKGESPVATEEKMEELLKKTKAFLLQNKNGVSAVINRMRKAISELENSEDLTVSLEVLESEIGKDSPRLPVIQGMLSNFRDEPSLDEYREEIAGFYKIKG</sequence>
<dbReference type="GO" id="GO:0003677">
    <property type="term" value="F:DNA binding"/>
    <property type="evidence" value="ECO:0007669"/>
    <property type="project" value="UniProtKB-UniRule"/>
</dbReference>
<reference evidence="6" key="1">
    <citation type="submission" date="2018-12" db="EMBL/GenBank/DDBJ databases">
        <title>Bacillus chawlae sp. nov., Bacillus glennii sp. nov., and Bacillus saganii sp. nov. Isolated from the Vehicle Assembly Building at Kennedy Space Center where the Viking Spacecraft were Assembled.</title>
        <authorList>
            <person name="Seuylemezian A."/>
            <person name="Vaishampayan P."/>
        </authorList>
    </citation>
    <scope>NUCLEOTIDE SEQUENCE [LARGE SCALE GENOMIC DNA]</scope>
    <source>
        <strain evidence="6">DSM 13966</strain>
    </source>
</reference>
<comment type="caution">
    <text evidence="5">The sequence shown here is derived from an EMBL/GenBank/DDBJ whole genome shotgun (WGS) entry which is preliminary data.</text>
</comment>
<dbReference type="InterPro" id="IPR001647">
    <property type="entry name" value="HTH_TetR"/>
</dbReference>
<dbReference type="PRINTS" id="PR00455">
    <property type="entry name" value="HTHTETR"/>
</dbReference>
<dbReference type="InterPro" id="IPR009057">
    <property type="entry name" value="Homeodomain-like_sf"/>
</dbReference>
<proteinExistence type="predicted"/>
<keyword evidence="2 3" id="KW-0238">DNA-binding</keyword>
<evidence type="ECO:0000313" key="6">
    <source>
        <dbReference type="Proteomes" id="UP000279911"/>
    </source>
</evidence>
<dbReference type="SUPFAM" id="SSF46689">
    <property type="entry name" value="Homeodomain-like"/>
    <property type="match status" value="1"/>
</dbReference>
<evidence type="ECO:0000256" key="2">
    <source>
        <dbReference type="ARBA" id="ARBA00023125"/>
    </source>
</evidence>
<dbReference type="PROSITE" id="PS01081">
    <property type="entry name" value="HTH_TETR_1"/>
    <property type="match status" value="1"/>
</dbReference>
<dbReference type="PANTHER" id="PTHR43479:SF22">
    <property type="entry name" value="TRANSCRIPTIONAL REGULATOR, TETR FAMILY"/>
    <property type="match status" value="1"/>
</dbReference>
<feature type="DNA-binding region" description="H-T-H motif" evidence="3">
    <location>
        <begin position="25"/>
        <end position="44"/>
    </location>
</feature>
<dbReference type="EMBL" id="RSFW01000026">
    <property type="protein sequence ID" value="RSD24075.1"/>
    <property type="molecule type" value="Genomic_DNA"/>
</dbReference>
<dbReference type="InterPro" id="IPR023772">
    <property type="entry name" value="DNA-bd_HTH_TetR-type_CS"/>
</dbReference>
<gene>
    <name evidence="5" type="ORF">EJA10_20135</name>
</gene>
<dbReference type="PROSITE" id="PS50977">
    <property type="entry name" value="HTH_TETR_2"/>
    <property type="match status" value="1"/>
</dbReference>
<dbReference type="Pfam" id="PF00440">
    <property type="entry name" value="TetR_N"/>
    <property type="match status" value="1"/>
</dbReference>
<dbReference type="PANTHER" id="PTHR43479">
    <property type="entry name" value="ACREF/ENVCD OPERON REPRESSOR-RELATED"/>
    <property type="match status" value="1"/>
</dbReference>
<accession>A0A427TJZ1</accession>
<dbReference type="InterPro" id="IPR050624">
    <property type="entry name" value="HTH-type_Tx_Regulator"/>
</dbReference>
<name>A0A427TJZ1_9BACI</name>
<evidence type="ECO:0000313" key="5">
    <source>
        <dbReference type="EMBL" id="RSD24075.1"/>
    </source>
</evidence>
<protein>
    <submittedName>
        <fullName evidence="5">TetR/AcrR family transcriptional regulator</fullName>
    </submittedName>
</protein>
<keyword evidence="1" id="KW-0678">Repressor</keyword>
<evidence type="ECO:0000256" key="1">
    <source>
        <dbReference type="ARBA" id="ARBA00022491"/>
    </source>
</evidence>
<dbReference type="AlphaFoldDB" id="A0A427TJZ1"/>
<organism evidence="5 6">
    <name type="scientific">Mesobacillus subterraneus</name>
    <dbReference type="NCBI Taxonomy" id="285983"/>
    <lineage>
        <taxon>Bacteria</taxon>
        <taxon>Bacillati</taxon>
        <taxon>Bacillota</taxon>
        <taxon>Bacilli</taxon>
        <taxon>Bacillales</taxon>
        <taxon>Bacillaceae</taxon>
        <taxon>Mesobacillus</taxon>
    </lineage>
</organism>
<evidence type="ECO:0000256" key="3">
    <source>
        <dbReference type="PROSITE-ProRule" id="PRU00335"/>
    </source>
</evidence>
<evidence type="ECO:0000259" key="4">
    <source>
        <dbReference type="PROSITE" id="PS50977"/>
    </source>
</evidence>
<feature type="domain" description="HTH tetR-type" evidence="4">
    <location>
        <begin position="2"/>
        <end position="62"/>
    </location>
</feature>
<dbReference type="OrthoDB" id="9812993at2"/>
<dbReference type="Proteomes" id="UP000279911">
    <property type="component" value="Unassembled WGS sequence"/>
</dbReference>